<dbReference type="InterPro" id="IPR028082">
    <property type="entry name" value="Peripla_BP_I"/>
</dbReference>
<protein>
    <recommendedName>
        <fullName evidence="2">Leucine-binding protein domain-containing protein</fullName>
    </recommendedName>
</protein>
<dbReference type="EMBL" id="LAZR01000786">
    <property type="protein sequence ID" value="KKN57829.1"/>
    <property type="molecule type" value="Genomic_DNA"/>
</dbReference>
<dbReference type="SUPFAM" id="SSF53822">
    <property type="entry name" value="Periplasmic binding protein-like I"/>
    <property type="match status" value="1"/>
</dbReference>
<evidence type="ECO:0000313" key="1">
    <source>
        <dbReference type="EMBL" id="KKN57829.1"/>
    </source>
</evidence>
<dbReference type="AlphaFoldDB" id="A0A0F9RSY1"/>
<name>A0A0F9RSY1_9ZZZZ</name>
<reference evidence="1" key="1">
    <citation type="journal article" date="2015" name="Nature">
        <title>Complex archaea that bridge the gap between prokaryotes and eukaryotes.</title>
        <authorList>
            <person name="Spang A."/>
            <person name="Saw J.H."/>
            <person name="Jorgensen S.L."/>
            <person name="Zaremba-Niedzwiedzka K."/>
            <person name="Martijn J."/>
            <person name="Lind A.E."/>
            <person name="van Eijk R."/>
            <person name="Schleper C."/>
            <person name="Guy L."/>
            <person name="Ettema T.J."/>
        </authorList>
    </citation>
    <scope>NUCLEOTIDE SEQUENCE</scope>
</reference>
<organism evidence="1">
    <name type="scientific">marine sediment metagenome</name>
    <dbReference type="NCBI Taxonomy" id="412755"/>
    <lineage>
        <taxon>unclassified sequences</taxon>
        <taxon>metagenomes</taxon>
        <taxon>ecological metagenomes</taxon>
    </lineage>
</organism>
<proteinExistence type="predicted"/>
<evidence type="ECO:0008006" key="2">
    <source>
        <dbReference type="Google" id="ProtNLM"/>
    </source>
</evidence>
<sequence length="264" mass="28894">MRVIKKWLFVLLLALSQPLLADVINVPLHYVGPTEGSVWMGVQQGLEEANVQGEFLGQKYTIEVVTTQDLLSLEHATAILLATDDQHILGIAESEKFANVPVFNLVSDSDVLRSACIPNLLSIPASQKMKKDALAQWLAENPNSTAHVQGWHEDFKKFAASQLNNRFKRSHGVVMDNDAWSGWAAVKLLADTVARTNSTDAAVMLKYLKNDITFDGQKGASSTFRDTGQLRQLLLLVDDNKIVAEAPLRGAKGGLDSLGLKSCK</sequence>
<dbReference type="Gene3D" id="3.40.50.2300">
    <property type="match status" value="1"/>
</dbReference>
<accession>A0A0F9RSY1</accession>
<comment type="caution">
    <text evidence="1">The sequence shown here is derived from an EMBL/GenBank/DDBJ whole genome shotgun (WGS) entry which is preliminary data.</text>
</comment>
<gene>
    <name evidence="1" type="ORF">LCGC14_0558160</name>
</gene>